<protein>
    <submittedName>
        <fullName evidence="3">Peptidase</fullName>
    </submittedName>
</protein>
<name>A0A918E0D8_9ACTN</name>
<dbReference type="Proteomes" id="UP000641932">
    <property type="component" value="Unassembled WGS sequence"/>
</dbReference>
<evidence type="ECO:0000313" key="4">
    <source>
        <dbReference type="Proteomes" id="UP000641932"/>
    </source>
</evidence>
<reference evidence="3" key="2">
    <citation type="submission" date="2020-09" db="EMBL/GenBank/DDBJ databases">
        <authorList>
            <person name="Sun Q."/>
            <person name="Zhou Y."/>
        </authorList>
    </citation>
    <scope>NUCLEOTIDE SEQUENCE</scope>
    <source>
        <strain evidence="3">CGMCC 4.7201</strain>
    </source>
</reference>
<dbReference type="SUPFAM" id="SSF50494">
    <property type="entry name" value="Trypsin-like serine proteases"/>
    <property type="match status" value="1"/>
</dbReference>
<dbReference type="GO" id="GO:0006508">
    <property type="term" value="P:proteolysis"/>
    <property type="evidence" value="ECO:0007669"/>
    <property type="project" value="InterPro"/>
</dbReference>
<dbReference type="InterPro" id="IPR009003">
    <property type="entry name" value="Peptidase_S1_PA"/>
</dbReference>
<proteinExistence type="predicted"/>
<keyword evidence="4" id="KW-1185">Reference proteome</keyword>
<dbReference type="InterPro" id="IPR018114">
    <property type="entry name" value="TRYPSIN_HIS"/>
</dbReference>
<dbReference type="AlphaFoldDB" id="A0A918E0D8"/>
<reference evidence="3" key="1">
    <citation type="journal article" date="2014" name="Int. J. Syst. Evol. Microbiol.">
        <title>Complete genome sequence of Corynebacterium casei LMG S-19264T (=DSM 44701T), isolated from a smear-ripened cheese.</title>
        <authorList>
            <consortium name="US DOE Joint Genome Institute (JGI-PGF)"/>
            <person name="Walter F."/>
            <person name="Albersmeier A."/>
            <person name="Kalinowski J."/>
            <person name="Ruckert C."/>
        </authorList>
    </citation>
    <scope>NUCLEOTIDE SEQUENCE</scope>
    <source>
        <strain evidence="3">CGMCC 4.7201</strain>
    </source>
</reference>
<dbReference type="InterPro" id="IPR043504">
    <property type="entry name" value="Peptidase_S1_PA_chymotrypsin"/>
</dbReference>
<dbReference type="RefSeq" id="WP_189133931.1">
    <property type="nucleotide sequence ID" value="NZ_BMMS01000022.1"/>
</dbReference>
<dbReference type="EMBL" id="BMMS01000022">
    <property type="protein sequence ID" value="GGO94285.1"/>
    <property type="molecule type" value="Genomic_DNA"/>
</dbReference>
<feature type="chain" id="PRO_5037633566" evidence="2">
    <location>
        <begin position="31"/>
        <end position="350"/>
    </location>
</feature>
<evidence type="ECO:0000256" key="2">
    <source>
        <dbReference type="SAM" id="SignalP"/>
    </source>
</evidence>
<dbReference type="PANTHER" id="PTHR15462">
    <property type="entry name" value="SERINE PROTEASE"/>
    <property type="match status" value="1"/>
</dbReference>
<gene>
    <name evidence="3" type="ORF">GCM10012280_48780</name>
</gene>
<organism evidence="3 4">
    <name type="scientific">Wenjunlia tyrosinilytica</name>
    <dbReference type="NCBI Taxonomy" id="1544741"/>
    <lineage>
        <taxon>Bacteria</taxon>
        <taxon>Bacillati</taxon>
        <taxon>Actinomycetota</taxon>
        <taxon>Actinomycetes</taxon>
        <taxon>Kitasatosporales</taxon>
        <taxon>Streptomycetaceae</taxon>
        <taxon>Wenjunlia</taxon>
    </lineage>
</organism>
<dbReference type="PANTHER" id="PTHR15462:SF19">
    <property type="entry name" value="PEPTIDASE S1 DOMAIN-CONTAINING PROTEIN"/>
    <property type="match status" value="1"/>
</dbReference>
<keyword evidence="1 2" id="KW-0732">Signal</keyword>
<sequence length="350" mass="35733">MRRPRRTAAGIVLAVGALLTAGLQSATASAAPAPAPTATATPTPTPTATATATATAATVHTAAASAAARKKISGYWTPERMRSAIPLDLLDVAPGALKAPKPGKPSTVAPTAASAAPKAAAPRAFPQAGGPWTGGGSVVTTSGRVFFTFQGRNASCSGDAVTSANAGTVITAGHCVKYQGAWHTNWTFAPGYHDGQTPYGTWTAAKTMSTPQWVASEDINYDVGAAVVGPLGGKKLTDVVGAQGLQFNGGYNKAMYAFGFPAAAPYDGTRLIYCSGTTSKDFLFTKDHSLSCNMTGGSSGGPWLASFNEATGKGLQASVNSFGYTFLPNWMFGPYFGTEVKALYDQAQAA</sequence>
<accession>A0A918E0D8</accession>
<feature type="signal peptide" evidence="2">
    <location>
        <begin position="1"/>
        <end position="30"/>
    </location>
</feature>
<dbReference type="Gene3D" id="2.40.10.10">
    <property type="entry name" value="Trypsin-like serine proteases"/>
    <property type="match status" value="2"/>
</dbReference>
<evidence type="ECO:0000313" key="3">
    <source>
        <dbReference type="EMBL" id="GGO94285.1"/>
    </source>
</evidence>
<evidence type="ECO:0000256" key="1">
    <source>
        <dbReference type="ARBA" id="ARBA00022729"/>
    </source>
</evidence>
<dbReference type="InterPro" id="IPR050966">
    <property type="entry name" value="Glutamyl_endopeptidase"/>
</dbReference>
<dbReference type="GO" id="GO:0004252">
    <property type="term" value="F:serine-type endopeptidase activity"/>
    <property type="evidence" value="ECO:0007669"/>
    <property type="project" value="InterPro"/>
</dbReference>
<comment type="caution">
    <text evidence="3">The sequence shown here is derived from an EMBL/GenBank/DDBJ whole genome shotgun (WGS) entry which is preliminary data.</text>
</comment>
<dbReference type="PROSITE" id="PS00134">
    <property type="entry name" value="TRYPSIN_HIS"/>
    <property type="match status" value="1"/>
</dbReference>